<name>A0AAV4FQ26_9GAST</name>
<evidence type="ECO:0000313" key="2">
    <source>
        <dbReference type="Proteomes" id="UP000762676"/>
    </source>
</evidence>
<evidence type="ECO:0000313" key="1">
    <source>
        <dbReference type="EMBL" id="GFR75533.1"/>
    </source>
</evidence>
<dbReference type="AlphaFoldDB" id="A0AAV4FQ26"/>
<accession>A0AAV4FQ26</accession>
<sequence>MDRPCAQLMLAQQYQFNQYPWDSVNAGAPWPPGEGHCHLLQHPKSSILAVSREDLEAHLKKTYSDPNRENPLEDTASLVCSAAYEKKFNNKTPNVQETAVVL</sequence>
<organism evidence="1 2">
    <name type="scientific">Elysia marginata</name>
    <dbReference type="NCBI Taxonomy" id="1093978"/>
    <lineage>
        <taxon>Eukaryota</taxon>
        <taxon>Metazoa</taxon>
        <taxon>Spiralia</taxon>
        <taxon>Lophotrochozoa</taxon>
        <taxon>Mollusca</taxon>
        <taxon>Gastropoda</taxon>
        <taxon>Heterobranchia</taxon>
        <taxon>Euthyneura</taxon>
        <taxon>Panpulmonata</taxon>
        <taxon>Sacoglossa</taxon>
        <taxon>Placobranchoidea</taxon>
        <taxon>Plakobranchidae</taxon>
        <taxon>Elysia</taxon>
    </lineage>
</organism>
<comment type="caution">
    <text evidence="1">The sequence shown here is derived from an EMBL/GenBank/DDBJ whole genome shotgun (WGS) entry which is preliminary data.</text>
</comment>
<keyword evidence="2" id="KW-1185">Reference proteome</keyword>
<protein>
    <submittedName>
        <fullName evidence="1">Uncharacterized protein</fullName>
    </submittedName>
</protein>
<proteinExistence type="predicted"/>
<gene>
    <name evidence="1" type="ORF">ElyMa_002191100</name>
</gene>
<dbReference type="Proteomes" id="UP000762676">
    <property type="component" value="Unassembled WGS sequence"/>
</dbReference>
<reference evidence="1 2" key="1">
    <citation type="journal article" date="2021" name="Elife">
        <title>Chloroplast acquisition without the gene transfer in kleptoplastic sea slugs, Plakobranchus ocellatus.</title>
        <authorList>
            <person name="Maeda T."/>
            <person name="Takahashi S."/>
            <person name="Yoshida T."/>
            <person name="Shimamura S."/>
            <person name="Takaki Y."/>
            <person name="Nagai Y."/>
            <person name="Toyoda A."/>
            <person name="Suzuki Y."/>
            <person name="Arimoto A."/>
            <person name="Ishii H."/>
            <person name="Satoh N."/>
            <person name="Nishiyama T."/>
            <person name="Hasebe M."/>
            <person name="Maruyama T."/>
            <person name="Minagawa J."/>
            <person name="Obokata J."/>
            <person name="Shigenobu S."/>
        </authorList>
    </citation>
    <scope>NUCLEOTIDE SEQUENCE [LARGE SCALE GENOMIC DNA]</scope>
</reference>
<dbReference type="EMBL" id="BMAT01004544">
    <property type="protein sequence ID" value="GFR75533.1"/>
    <property type="molecule type" value="Genomic_DNA"/>
</dbReference>